<keyword evidence="1" id="KW-0732">Signal</keyword>
<gene>
    <name evidence="2" type="ORF">J2S42_006163</name>
</gene>
<dbReference type="Gene3D" id="3.40.190.10">
    <property type="entry name" value="Periplasmic binding protein-like II"/>
    <property type="match status" value="1"/>
</dbReference>
<dbReference type="RefSeq" id="WP_307244766.1">
    <property type="nucleotide sequence ID" value="NZ_JAUSUZ010000001.1"/>
</dbReference>
<comment type="caution">
    <text evidence="2">The sequence shown here is derived from an EMBL/GenBank/DDBJ whole genome shotgun (WGS) entry which is preliminary data.</text>
</comment>
<proteinExistence type="predicted"/>
<reference evidence="2 3" key="1">
    <citation type="submission" date="2023-07" db="EMBL/GenBank/DDBJ databases">
        <title>Sequencing the genomes of 1000 actinobacteria strains.</title>
        <authorList>
            <person name="Klenk H.-P."/>
        </authorList>
    </citation>
    <scope>NUCLEOTIDE SEQUENCE [LARGE SCALE GENOMIC DNA]</scope>
    <source>
        <strain evidence="2 3">DSM 44709</strain>
    </source>
</reference>
<dbReference type="AlphaFoldDB" id="A0AAE3W6G0"/>
<dbReference type="InterPro" id="IPR006059">
    <property type="entry name" value="SBP"/>
</dbReference>
<name>A0AAE3W6G0_9ACTN</name>
<protein>
    <submittedName>
        <fullName evidence="2">Raffinose/stachyose/melibiose transport system substrate-binding protein</fullName>
    </submittedName>
</protein>
<dbReference type="InterPro" id="IPR050490">
    <property type="entry name" value="Bact_solute-bd_prot1"/>
</dbReference>
<dbReference type="PROSITE" id="PS51257">
    <property type="entry name" value="PROKAR_LIPOPROTEIN"/>
    <property type="match status" value="1"/>
</dbReference>
<dbReference type="PANTHER" id="PTHR43649:SF12">
    <property type="entry name" value="DIACETYLCHITOBIOSE BINDING PROTEIN DASA"/>
    <property type="match status" value="1"/>
</dbReference>
<dbReference type="Pfam" id="PF13416">
    <property type="entry name" value="SBP_bac_8"/>
    <property type="match status" value="1"/>
</dbReference>
<dbReference type="EMBL" id="JAUSUZ010000001">
    <property type="protein sequence ID" value="MDQ0369494.1"/>
    <property type="molecule type" value="Genomic_DNA"/>
</dbReference>
<evidence type="ECO:0000256" key="1">
    <source>
        <dbReference type="SAM" id="SignalP"/>
    </source>
</evidence>
<dbReference type="SUPFAM" id="SSF53850">
    <property type="entry name" value="Periplasmic binding protein-like II"/>
    <property type="match status" value="1"/>
</dbReference>
<keyword evidence="3" id="KW-1185">Reference proteome</keyword>
<evidence type="ECO:0000313" key="2">
    <source>
        <dbReference type="EMBL" id="MDQ0369494.1"/>
    </source>
</evidence>
<dbReference type="PANTHER" id="PTHR43649">
    <property type="entry name" value="ARABINOSE-BINDING PROTEIN-RELATED"/>
    <property type="match status" value="1"/>
</dbReference>
<organism evidence="2 3">
    <name type="scientific">Catenuloplanes indicus</name>
    <dbReference type="NCBI Taxonomy" id="137267"/>
    <lineage>
        <taxon>Bacteria</taxon>
        <taxon>Bacillati</taxon>
        <taxon>Actinomycetota</taxon>
        <taxon>Actinomycetes</taxon>
        <taxon>Micromonosporales</taxon>
        <taxon>Micromonosporaceae</taxon>
        <taxon>Catenuloplanes</taxon>
    </lineage>
</organism>
<dbReference type="Proteomes" id="UP001240236">
    <property type="component" value="Unassembled WGS sequence"/>
</dbReference>
<evidence type="ECO:0000313" key="3">
    <source>
        <dbReference type="Proteomes" id="UP001240236"/>
    </source>
</evidence>
<sequence length="434" mass="47195">MFRTRKIGVVAAALAVTASLGLAACGGDDSGDSGDGKTLRLWHYEGPNSAMGIAWAKAIEDFKASHPGVEVVYEEKGFEQIRQNAGMILNSNEAPDLMEYNKGNASAGLLSKQGLLTDMTEEVTKRGWDQKIPASIATTSKYDQNGVMGGDKWYGVTNYGEYVMVYYNKDEFKRLNLEVPTTLAEFETVMQKFKDDGKTPLAVGGAEYPAQQIFYQLALSGATNAFVDDYQLYKNKVNFQGPEMTKGATKFAEWVSKGYIAKDSAGVKAEDMGVSFIQGKSPILISGSWWYGRFTDEIKYDWGTFLFPGNTLQAGSGGNLWVVPTSAKNKSLAYDFIEITMKPEIQALLGNSGGVPIGADASTITDPKNKELIENFNKINAANGLAFYPDWPAPGYYDVLVAGMQNLINGSKDPKAVLDEIATPYNDNLASIGK</sequence>
<accession>A0AAE3W6G0</accession>
<feature type="chain" id="PRO_5042219430" evidence="1">
    <location>
        <begin position="24"/>
        <end position="434"/>
    </location>
</feature>
<feature type="signal peptide" evidence="1">
    <location>
        <begin position="1"/>
        <end position="23"/>
    </location>
</feature>